<feature type="transmembrane region" description="Helical" evidence="1">
    <location>
        <begin position="6"/>
        <end position="29"/>
    </location>
</feature>
<keyword evidence="1" id="KW-0812">Transmembrane</keyword>
<comment type="caution">
    <text evidence="2">The sequence shown here is derived from an EMBL/GenBank/DDBJ whole genome shotgun (WGS) entry which is preliminary data.</text>
</comment>
<sequence length="129" mass="15112">MGTNVSFWSTLGSGVLGGLLATFLILVFAKYWKQVIIPWYEDRVYKDIRIAGKWRTKGEHNKEVFEENARICQKAHRVWGNIIYKTEKGVADYEFEGEFKNLILTARYWVKEENNLDRGTFTLMLRNNG</sequence>
<protein>
    <submittedName>
        <fullName evidence="2">Uncharacterized protein</fullName>
    </submittedName>
</protein>
<keyword evidence="1" id="KW-1133">Transmembrane helix</keyword>
<evidence type="ECO:0000256" key="1">
    <source>
        <dbReference type="SAM" id="Phobius"/>
    </source>
</evidence>
<evidence type="ECO:0000313" key="2">
    <source>
        <dbReference type="EMBL" id="GAJ21217.1"/>
    </source>
</evidence>
<organism evidence="2">
    <name type="scientific">marine sediment metagenome</name>
    <dbReference type="NCBI Taxonomy" id="412755"/>
    <lineage>
        <taxon>unclassified sequences</taxon>
        <taxon>metagenomes</taxon>
        <taxon>ecological metagenomes</taxon>
    </lineage>
</organism>
<accession>X1VN92</accession>
<proteinExistence type="predicted"/>
<dbReference type="AlphaFoldDB" id="X1VN92"/>
<keyword evidence="1" id="KW-0472">Membrane</keyword>
<name>X1VN92_9ZZZZ</name>
<dbReference type="EMBL" id="BARW01038210">
    <property type="protein sequence ID" value="GAJ21217.1"/>
    <property type="molecule type" value="Genomic_DNA"/>
</dbReference>
<gene>
    <name evidence="2" type="ORF">S12H4_58723</name>
</gene>
<reference evidence="2" key="1">
    <citation type="journal article" date="2014" name="Front. Microbiol.">
        <title>High frequency of phylogenetically diverse reductive dehalogenase-homologous genes in deep subseafloor sedimentary metagenomes.</title>
        <authorList>
            <person name="Kawai M."/>
            <person name="Futagami T."/>
            <person name="Toyoda A."/>
            <person name="Takaki Y."/>
            <person name="Nishi S."/>
            <person name="Hori S."/>
            <person name="Arai W."/>
            <person name="Tsubouchi T."/>
            <person name="Morono Y."/>
            <person name="Uchiyama I."/>
            <person name="Ito T."/>
            <person name="Fujiyama A."/>
            <person name="Inagaki F."/>
            <person name="Takami H."/>
        </authorList>
    </citation>
    <scope>NUCLEOTIDE SEQUENCE</scope>
    <source>
        <strain evidence="2">Expedition CK06-06</strain>
    </source>
</reference>